<sequence length="84" mass="9022">MAGSSVMIILCDVLYCTVLWVSSKGIPAPITTSGTRKSVITIDAIALGFVDPEIHDAAQVASFLPNICPRVSKIAHLWRDIRLG</sequence>
<dbReference type="EMBL" id="KV429032">
    <property type="protein sequence ID" value="KZT74808.1"/>
    <property type="molecule type" value="Genomic_DNA"/>
</dbReference>
<keyword evidence="1" id="KW-0732">Signal</keyword>
<feature type="chain" id="PRO_5007867604" evidence="1">
    <location>
        <begin position="24"/>
        <end position="84"/>
    </location>
</feature>
<evidence type="ECO:0000256" key="1">
    <source>
        <dbReference type="SAM" id="SignalP"/>
    </source>
</evidence>
<feature type="signal peptide" evidence="1">
    <location>
        <begin position="1"/>
        <end position="23"/>
    </location>
</feature>
<evidence type="ECO:0000313" key="3">
    <source>
        <dbReference type="Proteomes" id="UP000076727"/>
    </source>
</evidence>
<protein>
    <submittedName>
        <fullName evidence="2">Uncharacterized protein</fullName>
    </submittedName>
</protein>
<dbReference type="Proteomes" id="UP000076727">
    <property type="component" value="Unassembled WGS sequence"/>
</dbReference>
<gene>
    <name evidence="2" type="ORF">DAEQUDRAFT_7669</name>
</gene>
<keyword evidence="3" id="KW-1185">Reference proteome</keyword>
<accession>A0A165UEU3</accession>
<evidence type="ECO:0000313" key="2">
    <source>
        <dbReference type="EMBL" id="KZT74808.1"/>
    </source>
</evidence>
<reference evidence="2 3" key="1">
    <citation type="journal article" date="2016" name="Mol. Biol. Evol.">
        <title>Comparative Genomics of Early-Diverging Mushroom-Forming Fungi Provides Insights into the Origins of Lignocellulose Decay Capabilities.</title>
        <authorList>
            <person name="Nagy L.G."/>
            <person name="Riley R."/>
            <person name="Tritt A."/>
            <person name="Adam C."/>
            <person name="Daum C."/>
            <person name="Floudas D."/>
            <person name="Sun H."/>
            <person name="Yadav J.S."/>
            <person name="Pangilinan J."/>
            <person name="Larsson K.H."/>
            <person name="Matsuura K."/>
            <person name="Barry K."/>
            <person name="Labutti K."/>
            <person name="Kuo R."/>
            <person name="Ohm R.A."/>
            <person name="Bhattacharya S.S."/>
            <person name="Shirouzu T."/>
            <person name="Yoshinaga Y."/>
            <person name="Martin F.M."/>
            <person name="Grigoriev I.V."/>
            <person name="Hibbett D.S."/>
        </authorList>
    </citation>
    <scope>NUCLEOTIDE SEQUENCE [LARGE SCALE GENOMIC DNA]</scope>
    <source>
        <strain evidence="2 3">L-15889</strain>
    </source>
</reference>
<dbReference type="AlphaFoldDB" id="A0A165UEU3"/>
<proteinExistence type="predicted"/>
<name>A0A165UEU3_9APHY</name>
<organism evidence="2 3">
    <name type="scientific">Daedalea quercina L-15889</name>
    <dbReference type="NCBI Taxonomy" id="1314783"/>
    <lineage>
        <taxon>Eukaryota</taxon>
        <taxon>Fungi</taxon>
        <taxon>Dikarya</taxon>
        <taxon>Basidiomycota</taxon>
        <taxon>Agaricomycotina</taxon>
        <taxon>Agaricomycetes</taxon>
        <taxon>Polyporales</taxon>
        <taxon>Fomitopsis</taxon>
    </lineage>
</organism>